<sequence length="277" mass="32478">MKKSEMEEFRMWNYEAETAKAVIVIVHGAMEYHGRYEGIAEMWNHFGYHVVMGDLPAHGTTSRNRGHIDSFDEYIEEIKLWVKEARKYRVPIFLFGHSMGGLIVIRMMEETKRDDIDGIILSSPCLGVLTVPAAPLRAVSKLLNIFMPKLQFPTNLTVEMSTRNKEIRDAMENDSLFLRKVSVRWYSELIKSIQIAHDKIDEFPDVPLLLMQACEDKLVDKTRVRKWFDNLKVSDKTYKEWPNCYHELLNEYEQDEILNYIKAFTEVHVNNIIETNK</sequence>
<dbReference type="Proteomes" id="UP000221020">
    <property type="component" value="Unassembled WGS sequence"/>
</dbReference>
<comment type="caution">
    <text evidence="2">The sequence shown here is derived from an EMBL/GenBank/DDBJ whole genome shotgun (WGS) entry which is preliminary data.</text>
</comment>
<protein>
    <submittedName>
        <fullName evidence="2">Phospholipase</fullName>
    </submittedName>
</protein>
<dbReference type="AlphaFoldDB" id="A0AA91VGE2"/>
<evidence type="ECO:0000313" key="3">
    <source>
        <dbReference type="Proteomes" id="UP000221020"/>
    </source>
</evidence>
<dbReference type="SUPFAM" id="SSF53474">
    <property type="entry name" value="alpha/beta-Hydrolases"/>
    <property type="match status" value="1"/>
</dbReference>
<feature type="domain" description="Serine aminopeptidase S33" evidence="1">
    <location>
        <begin position="19"/>
        <end position="252"/>
    </location>
</feature>
<organism evidence="2 3">
    <name type="scientific">Bacillus pseudomycoides</name>
    <dbReference type="NCBI Taxonomy" id="64104"/>
    <lineage>
        <taxon>Bacteria</taxon>
        <taxon>Bacillati</taxon>
        <taxon>Bacillota</taxon>
        <taxon>Bacilli</taxon>
        <taxon>Bacillales</taxon>
        <taxon>Bacillaceae</taxon>
        <taxon>Bacillus</taxon>
        <taxon>Bacillus cereus group</taxon>
    </lineage>
</organism>
<dbReference type="InterPro" id="IPR029058">
    <property type="entry name" value="AB_hydrolase_fold"/>
</dbReference>
<dbReference type="Gene3D" id="3.40.50.1820">
    <property type="entry name" value="alpha/beta hydrolase"/>
    <property type="match status" value="1"/>
</dbReference>
<gene>
    <name evidence="2" type="ORF">CON65_05565</name>
</gene>
<proteinExistence type="predicted"/>
<dbReference type="InterPro" id="IPR051044">
    <property type="entry name" value="MAG_DAG_Lipase"/>
</dbReference>
<dbReference type="InterPro" id="IPR022742">
    <property type="entry name" value="Hydrolase_4"/>
</dbReference>
<accession>A0AA91VGE2</accession>
<dbReference type="EMBL" id="NVOR01000013">
    <property type="protein sequence ID" value="PED83690.1"/>
    <property type="molecule type" value="Genomic_DNA"/>
</dbReference>
<dbReference type="FunFam" id="3.40.50.1820:FF:000154">
    <property type="entry name" value="Alpha/beta hydrolase"/>
    <property type="match status" value="1"/>
</dbReference>
<name>A0AA91VGE2_9BACI</name>
<evidence type="ECO:0000313" key="2">
    <source>
        <dbReference type="EMBL" id="PED83690.1"/>
    </source>
</evidence>
<reference evidence="2 3" key="1">
    <citation type="submission" date="2017-09" db="EMBL/GenBank/DDBJ databases">
        <title>Large-scale bioinformatics analysis of Bacillus genomes uncovers conserved roles of natural products in bacterial physiology.</title>
        <authorList>
            <consortium name="Agbiome Team Llc"/>
            <person name="Bleich R.M."/>
            <person name="Grubbs K.J."/>
            <person name="Santa Maria K.C."/>
            <person name="Allen S.E."/>
            <person name="Farag S."/>
            <person name="Shank E.A."/>
            <person name="Bowers A."/>
        </authorList>
    </citation>
    <scope>NUCLEOTIDE SEQUENCE [LARGE SCALE GENOMIC DNA]</scope>
    <source>
        <strain evidence="2 3">AFS092012</strain>
    </source>
</reference>
<dbReference type="Pfam" id="PF12146">
    <property type="entry name" value="Hydrolase_4"/>
    <property type="match status" value="1"/>
</dbReference>
<evidence type="ECO:0000259" key="1">
    <source>
        <dbReference type="Pfam" id="PF12146"/>
    </source>
</evidence>
<dbReference type="PANTHER" id="PTHR11614">
    <property type="entry name" value="PHOSPHOLIPASE-RELATED"/>
    <property type="match status" value="1"/>
</dbReference>